<reference evidence="10" key="1">
    <citation type="submission" date="2014-11" db="EMBL/GenBank/DDBJ databases">
        <authorList>
            <person name="Otto D Thomas"/>
            <person name="Naeem Raeece"/>
        </authorList>
    </citation>
    <scope>NUCLEOTIDE SEQUENCE</scope>
</reference>
<evidence type="ECO:0000256" key="1">
    <source>
        <dbReference type="ARBA" id="ARBA00000085"/>
    </source>
</evidence>
<keyword evidence="7" id="KW-0472">Membrane</keyword>
<evidence type="ECO:0000256" key="2">
    <source>
        <dbReference type="ARBA" id="ARBA00012438"/>
    </source>
</evidence>
<gene>
    <name evidence="10" type="ORF">Cvel_27432</name>
</gene>
<keyword evidence="5" id="KW-0597">Phosphoprotein</keyword>
<dbReference type="Pfam" id="PF02518">
    <property type="entry name" value="HATPase_c"/>
    <property type="match status" value="1"/>
</dbReference>
<evidence type="ECO:0000256" key="5">
    <source>
        <dbReference type="PROSITE-ProRule" id="PRU00169"/>
    </source>
</evidence>
<feature type="modified residue" description="4-aspartylphosphate" evidence="5">
    <location>
        <position position="834"/>
    </location>
</feature>
<dbReference type="SMART" id="SM00387">
    <property type="entry name" value="HATPase_c"/>
    <property type="match status" value="1"/>
</dbReference>
<feature type="transmembrane region" description="Helical" evidence="7">
    <location>
        <begin position="56"/>
        <end position="78"/>
    </location>
</feature>
<dbReference type="PROSITE" id="PS50110">
    <property type="entry name" value="RESPONSE_REGULATORY"/>
    <property type="match status" value="1"/>
</dbReference>
<feature type="region of interest" description="Disordered" evidence="6">
    <location>
        <begin position="353"/>
        <end position="374"/>
    </location>
</feature>
<feature type="region of interest" description="Disordered" evidence="6">
    <location>
        <begin position="578"/>
        <end position="601"/>
    </location>
</feature>
<evidence type="ECO:0000259" key="9">
    <source>
        <dbReference type="PROSITE" id="PS50110"/>
    </source>
</evidence>
<dbReference type="Gene3D" id="3.30.565.10">
    <property type="entry name" value="Histidine kinase-like ATPase, C-terminal domain"/>
    <property type="match status" value="1"/>
</dbReference>
<feature type="region of interest" description="Disordered" evidence="6">
    <location>
        <begin position="855"/>
        <end position="902"/>
    </location>
</feature>
<dbReference type="SMART" id="SM00448">
    <property type="entry name" value="REC"/>
    <property type="match status" value="1"/>
</dbReference>
<dbReference type="InterPro" id="IPR003594">
    <property type="entry name" value="HATPase_dom"/>
</dbReference>
<dbReference type="InterPro" id="IPR004358">
    <property type="entry name" value="Sig_transdc_His_kin-like_C"/>
</dbReference>
<dbReference type="PANTHER" id="PTHR43047">
    <property type="entry name" value="TWO-COMPONENT HISTIDINE PROTEIN KINASE"/>
    <property type="match status" value="1"/>
</dbReference>
<evidence type="ECO:0000256" key="6">
    <source>
        <dbReference type="SAM" id="MobiDB-lite"/>
    </source>
</evidence>
<feature type="transmembrane region" description="Helical" evidence="7">
    <location>
        <begin position="90"/>
        <end position="108"/>
    </location>
</feature>
<dbReference type="InterPro" id="IPR005467">
    <property type="entry name" value="His_kinase_dom"/>
</dbReference>
<dbReference type="Gene3D" id="3.40.50.2300">
    <property type="match status" value="1"/>
</dbReference>
<evidence type="ECO:0000256" key="4">
    <source>
        <dbReference type="ARBA" id="ARBA00022777"/>
    </source>
</evidence>
<dbReference type="GO" id="GO:0004673">
    <property type="term" value="F:protein histidine kinase activity"/>
    <property type="evidence" value="ECO:0007669"/>
    <property type="project" value="UniProtKB-EC"/>
</dbReference>
<protein>
    <recommendedName>
        <fullName evidence="2">histidine kinase</fullName>
        <ecNumber evidence="2">2.7.13.3</ecNumber>
    </recommendedName>
</protein>
<comment type="catalytic activity">
    <reaction evidence="1">
        <text>ATP + protein L-histidine = ADP + protein N-phospho-L-histidine.</text>
        <dbReference type="EC" id="2.7.13.3"/>
    </reaction>
</comment>
<sequence>GAGALQKQQCGRTVVLLFGVALQRFLSWKHLTSYCALVLVIVLGAFFIGFISGVSVAFFCLYSLLLAVSVLPLTRSWVYKREGAKRSSSEVLCVIGLLAALFSYYAALTDLAPLSRDLQIMAVGASLYWNKLLFLTLQLPSGEFFLVHATDSVLWVCSSRCILDQEGDLWFLLFVQFAGFSFVSLLRELTERMFQKALHELAWLLKNQLKKMQTVCSDVLYLEKFESGQFEFSFVLGDLPKWFWSISASSGRALFSAEKGKPAPRVTCSWQADEAMSQILEGTQHQGRKEGRDDGVASQWVGAADFQRLGQVVDNFLSNARKFSADKPVSLTASVREVTAEECESLERRLGCRSSSSSFTQGGKGEREGVGDPRGLSQWVETVRSLILSRGLLASESKKSFSREGVGANVGAPSRSSSPSPSPSSSRSCSAAFSCVRWCVLRVAVQDSGVGLKQEDLPKLFRPYSQIRAGLLQKGGGTGLGLSICKSFVEAHGNGRVWAESDGAGAGSRFLFEIVLPLFPAKTRGAEGTERKSSGFGEVGEEAEVMKRASSFSSVVAAVGTACRTRSFSLTETETDREAVGSSSFGFPPVTRKGSSDGGGWVIGEGEVEVPLEPRDSSAAVTPVSLVQNFSQGATSQQKQKKGLREGVDELLSEKMISQEEKLVRGPPGARVKTGRRVTIDPPVSLPLPSVEEEIEVRKGRRRKGSRSASGEAISFSSSSSSSSCFSSLPPLVENGSKGRLCEKKKEETLSETAESVPEFDSLKAREVVDFLLVDDDSFCLRAATMAIRRMGFSVQTASSGEEAVDLITGGGEGGERKTRNSITPVDFLVVLIDCNMKPGMMSGPETAAKISQHFAEGREETEEDVSASAPSSSPTALLRVGKEKGEGGDAQSLSFSSSFLEKERENEGVQIELRASKREQKRSQLKKPTLVGYTADTSEKTTSAFMSAGASCVIGKPFARPDLESFLSAARSRVSLTGEGK</sequence>
<dbReference type="GO" id="GO:0000160">
    <property type="term" value="P:phosphorelay signal transduction system"/>
    <property type="evidence" value="ECO:0007669"/>
    <property type="project" value="InterPro"/>
</dbReference>
<keyword evidence="3" id="KW-0808">Transferase</keyword>
<feature type="domain" description="Response regulatory" evidence="9">
    <location>
        <begin position="770"/>
        <end position="972"/>
    </location>
</feature>
<dbReference type="InterPro" id="IPR001789">
    <property type="entry name" value="Sig_transdc_resp-reg_receiver"/>
</dbReference>
<evidence type="ECO:0000256" key="3">
    <source>
        <dbReference type="ARBA" id="ARBA00022679"/>
    </source>
</evidence>
<dbReference type="PROSITE" id="PS50109">
    <property type="entry name" value="HIS_KIN"/>
    <property type="match status" value="1"/>
</dbReference>
<dbReference type="SUPFAM" id="SSF52172">
    <property type="entry name" value="CheY-like"/>
    <property type="match status" value="1"/>
</dbReference>
<evidence type="ECO:0000256" key="7">
    <source>
        <dbReference type="SAM" id="Phobius"/>
    </source>
</evidence>
<dbReference type="EMBL" id="CDMZ01002654">
    <property type="protein sequence ID" value="CEM43303.1"/>
    <property type="molecule type" value="Genomic_DNA"/>
</dbReference>
<dbReference type="AlphaFoldDB" id="A0A0G4HGX6"/>
<feature type="region of interest" description="Disordered" evidence="6">
    <location>
        <begin position="404"/>
        <end position="426"/>
    </location>
</feature>
<proteinExistence type="predicted"/>
<feature type="region of interest" description="Disordered" evidence="6">
    <location>
        <begin position="659"/>
        <end position="729"/>
    </location>
</feature>
<organism evidence="10">
    <name type="scientific">Chromera velia CCMP2878</name>
    <dbReference type="NCBI Taxonomy" id="1169474"/>
    <lineage>
        <taxon>Eukaryota</taxon>
        <taxon>Sar</taxon>
        <taxon>Alveolata</taxon>
        <taxon>Colpodellida</taxon>
        <taxon>Chromeraceae</taxon>
        <taxon>Chromera</taxon>
    </lineage>
</organism>
<keyword evidence="4" id="KW-0418">Kinase</keyword>
<feature type="compositionally biased region" description="Low complexity" evidence="6">
    <location>
        <begin position="413"/>
        <end position="426"/>
    </location>
</feature>
<dbReference type="PRINTS" id="PR00344">
    <property type="entry name" value="BCTRLSENSOR"/>
</dbReference>
<name>A0A0G4HGX6_9ALVE</name>
<evidence type="ECO:0000259" key="8">
    <source>
        <dbReference type="PROSITE" id="PS50109"/>
    </source>
</evidence>
<dbReference type="SUPFAM" id="SSF55874">
    <property type="entry name" value="ATPase domain of HSP90 chaperone/DNA topoisomerase II/histidine kinase"/>
    <property type="match status" value="1"/>
</dbReference>
<evidence type="ECO:0000313" key="10">
    <source>
        <dbReference type="EMBL" id="CEM43303.1"/>
    </source>
</evidence>
<feature type="transmembrane region" description="Helical" evidence="7">
    <location>
        <begin position="31"/>
        <end position="50"/>
    </location>
</feature>
<keyword evidence="7" id="KW-0812">Transmembrane</keyword>
<keyword evidence="7" id="KW-1133">Transmembrane helix</keyword>
<feature type="transmembrane region" description="Helical" evidence="7">
    <location>
        <begin position="169"/>
        <end position="186"/>
    </location>
</feature>
<feature type="non-terminal residue" evidence="10">
    <location>
        <position position="1"/>
    </location>
</feature>
<dbReference type="InterPro" id="IPR011006">
    <property type="entry name" value="CheY-like_superfamily"/>
</dbReference>
<dbReference type="EC" id="2.7.13.3" evidence="2"/>
<dbReference type="InterPro" id="IPR036890">
    <property type="entry name" value="HATPase_C_sf"/>
</dbReference>
<feature type="domain" description="Histidine kinase" evidence="8">
    <location>
        <begin position="304"/>
        <end position="520"/>
    </location>
</feature>
<accession>A0A0G4HGX6</accession>
<feature type="compositionally biased region" description="Low complexity" evidence="6">
    <location>
        <begin position="707"/>
        <end position="728"/>
    </location>
</feature>
<dbReference type="VEuPathDB" id="CryptoDB:Cvel_27432"/>